<sequence length="311" mass="32915">MTMLSGRTPAIVAGVLVLVALILPQAIYPVVAIDLAAFALFAVSLDLLFGFVGLLSFGQAMFWGGGGYIAAIVLTRTHVDAAFAILAGVLYALILAAIVGAIAVRRAGIYFAMITLGVAQIQYFTVFQLTDVTGGENGLNIGPRGTLFGLPIQDDRVYYYLALALVVLTVLFALRLVQSPFGGVLRAMRENEQRAIALGYRVNRYKLAMFTIAGGIAGLAGALYAIGNHLAGLDMVDWHTSGAVVMMTVLGGIGTIFGPIVGAALFESLDYFVSKTAIGEETNLVMGSVFALCVLLFRRGIVGEILQALRR</sequence>
<evidence type="ECO:0000256" key="6">
    <source>
        <dbReference type="SAM" id="Phobius"/>
    </source>
</evidence>
<keyword evidence="4 6" id="KW-1133">Transmembrane helix</keyword>
<reference evidence="7 8" key="1">
    <citation type="journal article" date="2022" name="ISME Commun">
        <title>Vulcanimicrobium alpinus gen. nov. sp. nov., the first cultivated representative of the candidate phylum 'Eremiobacterota', is a metabolically versatile aerobic anoxygenic phototroph.</title>
        <authorList>
            <person name="Yabe S."/>
            <person name="Muto K."/>
            <person name="Abe K."/>
            <person name="Yokota A."/>
            <person name="Staudigel H."/>
            <person name="Tebo B.M."/>
        </authorList>
    </citation>
    <scope>NUCLEOTIDE SEQUENCE [LARGE SCALE GENOMIC DNA]</scope>
    <source>
        <strain evidence="7 8">WC8-2</strain>
    </source>
</reference>
<dbReference type="Proteomes" id="UP001317532">
    <property type="component" value="Chromosome"/>
</dbReference>
<dbReference type="RefSeq" id="WP_317994198.1">
    <property type="nucleotide sequence ID" value="NZ_AP025523.1"/>
</dbReference>
<accession>A0AAN2CA25</accession>
<dbReference type="InterPro" id="IPR001851">
    <property type="entry name" value="ABC_transp_permease"/>
</dbReference>
<proteinExistence type="predicted"/>
<evidence type="ECO:0000256" key="4">
    <source>
        <dbReference type="ARBA" id="ARBA00022989"/>
    </source>
</evidence>
<gene>
    <name evidence="7" type="ORF">WPS_18140</name>
</gene>
<evidence type="ECO:0000313" key="8">
    <source>
        <dbReference type="Proteomes" id="UP001317532"/>
    </source>
</evidence>
<dbReference type="InterPro" id="IPR043428">
    <property type="entry name" value="LivM-like"/>
</dbReference>
<keyword evidence="5 6" id="KW-0472">Membrane</keyword>
<evidence type="ECO:0000256" key="1">
    <source>
        <dbReference type="ARBA" id="ARBA00004651"/>
    </source>
</evidence>
<dbReference type="GO" id="GO:0015658">
    <property type="term" value="F:branched-chain amino acid transmembrane transporter activity"/>
    <property type="evidence" value="ECO:0007669"/>
    <property type="project" value="InterPro"/>
</dbReference>
<feature type="transmembrane region" description="Helical" evidence="6">
    <location>
        <begin position="81"/>
        <end position="103"/>
    </location>
</feature>
<feature type="transmembrane region" description="Helical" evidence="6">
    <location>
        <begin position="109"/>
        <end position="127"/>
    </location>
</feature>
<evidence type="ECO:0000313" key="7">
    <source>
        <dbReference type="EMBL" id="BDE06538.1"/>
    </source>
</evidence>
<evidence type="ECO:0000256" key="3">
    <source>
        <dbReference type="ARBA" id="ARBA00022692"/>
    </source>
</evidence>
<dbReference type="PANTHER" id="PTHR30482:SF17">
    <property type="entry name" value="ABC TRANSPORTER ATP-BINDING PROTEIN"/>
    <property type="match status" value="1"/>
</dbReference>
<dbReference type="EMBL" id="AP025523">
    <property type="protein sequence ID" value="BDE06538.1"/>
    <property type="molecule type" value="Genomic_DNA"/>
</dbReference>
<dbReference type="GO" id="GO:0005886">
    <property type="term" value="C:plasma membrane"/>
    <property type="evidence" value="ECO:0007669"/>
    <property type="project" value="UniProtKB-SubCell"/>
</dbReference>
<keyword evidence="8" id="KW-1185">Reference proteome</keyword>
<protein>
    <submittedName>
        <fullName evidence="7">Branched-chain amino acid ABC transporter permease</fullName>
    </submittedName>
</protein>
<name>A0AAN2CA25_UNVUL</name>
<dbReference type="PANTHER" id="PTHR30482">
    <property type="entry name" value="HIGH-AFFINITY BRANCHED-CHAIN AMINO ACID TRANSPORT SYSTEM PERMEASE"/>
    <property type="match status" value="1"/>
</dbReference>
<organism evidence="7 8">
    <name type="scientific">Vulcanimicrobium alpinum</name>
    <dbReference type="NCBI Taxonomy" id="3016050"/>
    <lineage>
        <taxon>Bacteria</taxon>
        <taxon>Bacillati</taxon>
        <taxon>Vulcanimicrobiota</taxon>
        <taxon>Vulcanimicrobiia</taxon>
        <taxon>Vulcanimicrobiales</taxon>
        <taxon>Vulcanimicrobiaceae</taxon>
        <taxon>Vulcanimicrobium</taxon>
    </lineage>
</organism>
<feature type="transmembrane region" description="Helical" evidence="6">
    <location>
        <begin position="157"/>
        <end position="177"/>
    </location>
</feature>
<feature type="transmembrane region" description="Helical" evidence="6">
    <location>
        <begin position="243"/>
        <end position="264"/>
    </location>
</feature>
<dbReference type="CDD" id="cd06581">
    <property type="entry name" value="TM_PBP1_LivM_like"/>
    <property type="match status" value="1"/>
</dbReference>
<comment type="subcellular location">
    <subcellularLocation>
        <location evidence="1">Cell membrane</location>
        <topology evidence="1">Multi-pass membrane protein</topology>
    </subcellularLocation>
</comment>
<dbReference type="Pfam" id="PF02653">
    <property type="entry name" value="BPD_transp_2"/>
    <property type="match status" value="1"/>
</dbReference>
<feature type="transmembrane region" description="Helical" evidence="6">
    <location>
        <begin position="48"/>
        <end position="74"/>
    </location>
</feature>
<dbReference type="KEGG" id="vab:WPS_18140"/>
<keyword evidence="3 6" id="KW-0812">Transmembrane</keyword>
<keyword evidence="2" id="KW-1003">Cell membrane</keyword>
<evidence type="ECO:0000256" key="2">
    <source>
        <dbReference type="ARBA" id="ARBA00022475"/>
    </source>
</evidence>
<evidence type="ECO:0000256" key="5">
    <source>
        <dbReference type="ARBA" id="ARBA00023136"/>
    </source>
</evidence>
<dbReference type="AlphaFoldDB" id="A0AAN2CA25"/>
<feature type="transmembrane region" description="Helical" evidence="6">
    <location>
        <begin position="207"/>
        <end position="231"/>
    </location>
</feature>